<keyword evidence="2" id="KW-1185">Reference proteome</keyword>
<protein>
    <submittedName>
        <fullName evidence="1">Uncharacterized protein</fullName>
    </submittedName>
</protein>
<reference evidence="1" key="1">
    <citation type="submission" date="2022-02" db="EMBL/GenBank/DDBJ databases">
        <title>Plant Genome Project.</title>
        <authorList>
            <person name="Zhang R.-G."/>
        </authorList>
    </citation>
    <scope>NUCLEOTIDE SEQUENCE</scope>
    <source>
        <strain evidence="1">AT1</strain>
    </source>
</reference>
<dbReference type="Proteomes" id="UP001062846">
    <property type="component" value="Chromosome 6"/>
</dbReference>
<evidence type="ECO:0000313" key="2">
    <source>
        <dbReference type="Proteomes" id="UP001062846"/>
    </source>
</evidence>
<proteinExistence type="predicted"/>
<dbReference type="EMBL" id="CM046393">
    <property type="protein sequence ID" value="KAI8550761.1"/>
    <property type="molecule type" value="Genomic_DNA"/>
</dbReference>
<evidence type="ECO:0000313" key="1">
    <source>
        <dbReference type="EMBL" id="KAI8550761.1"/>
    </source>
</evidence>
<accession>A0ACC0ND27</accession>
<comment type="caution">
    <text evidence="1">The sequence shown here is derived from an EMBL/GenBank/DDBJ whole genome shotgun (WGS) entry which is preliminary data.</text>
</comment>
<gene>
    <name evidence="1" type="ORF">RHMOL_Rhmol06G0132400</name>
</gene>
<sequence length="549" mass="62553">MVLMKENGLESNKWLQQLCDICHSWVPIYNRGTFFAGMNTTGCSEGVNSFFDELVTLMTNLKDFVVKYDQVLKKIVKRESDENFESEHKFRIVNDNEFLLKYATKVYTGDVFNKFKDEMSKVFRYKVEDVGNQKFVVKSKVHELEKFVVTLDLQTYESVIVPFQNSPIVPFQNSPTVPYNTKTLDKAAPVLAGLKEPIVIAKVNADKFRSLANKYEIDGFPTLKIFMHGVPTDYWGPRKADLLVQSLRKFVAPDVAVLNSDSAISDFVEAAGTDFPIYVGFGLDESVISNLAMKYKKKAWFSVAKDFSEDVMMLYDFDKVPALASLHPSYSEQSIFYGPFEDQFLEDFVKQNLFPLVVPIYYDTLKLLKDDERKIVLTIVDDVEDEKSKVLIKILRAAASANRDLVFGYVGVKQWEDFAETFEVYKETKLPKMVVWDGNEEYSTVIGSESIDEQDQGSQIMRFLEGYREGSVIHKQVSGPTFMGFIHSLLGIRTLYIVVFVGAVIAFFLIITKEEPLTIGTRDRVDHASSSSMSQGESKEAHRFGEKED</sequence>
<organism evidence="1 2">
    <name type="scientific">Rhododendron molle</name>
    <name type="common">Chinese azalea</name>
    <name type="synonym">Azalea mollis</name>
    <dbReference type="NCBI Taxonomy" id="49168"/>
    <lineage>
        <taxon>Eukaryota</taxon>
        <taxon>Viridiplantae</taxon>
        <taxon>Streptophyta</taxon>
        <taxon>Embryophyta</taxon>
        <taxon>Tracheophyta</taxon>
        <taxon>Spermatophyta</taxon>
        <taxon>Magnoliopsida</taxon>
        <taxon>eudicotyledons</taxon>
        <taxon>Gunneridae</taxon>
        <taxon>Pentapetalae</taxon>
        <taxon>asterids</taxon>
        <taxon>Ericales</taxon>
        <taxon>Ericaceae</taxon>
        <taxon>Ericoideae</taxon>
        <taxon>Rhodoreae</taxon>
        <taxon>Rhododendron</taxon>
    </lineage>
</organism>
<name>A0ACC0ND27_RHOML</name>